<dbReference type="AlphaFoldDB" id="A0A2M4DIZ1"/>
<organism evidence="1">
    <name type="scientific">Anopheles darlingi</name>
    <name type="common">Mosquito</name>
    <dbReference type="NCBI Taxonomy" id="43151"/>
    <lineage>
        <taxon>Eukaryota</taxon>
        <taxon>Metazoa</taxon>
        <taxon>Ecdysozoa</taxon>
        <taxon>Arthropoda</taxon>
        <taxon>Hexapoda</taxon>
        <taxon>Insecta</taxon>
        <taxon>Pterygota</taxon>
        <taxon>Neoptera</taxon>
        <taxon>Endopterygota</taxon>
        <taxon>Diptera</taxon>
        <taxon>Nematocera</taxon>
        <taxon>Culicoidea</taxon>
        <taxon>Culicidae</taxon>
        <taxon>Anophelinae</taxon>
        <taxon>Anopheles</taxon>
    </lineage>
</organism>
<reference evidence="1" key="1">
    <citation type="submission" date="2018-01" db="EMBL/GenBank/DDBJ databases">
        <title>An insight into the sialome of Amazonian anophelines.</title>
        <authorList>
            <person name="Ribeiro J.M."/>
            <person name="Scarpassa V."/>
            <person name="Calvo E."/>
        </authorList>
    </citation>
    <scope>NUCLEOTIDE SEQUENCE</scope>
</reference>
<dbReference type="EMBL" id="GGFL01013352">
    <property type="protein sequence ID" value="MBW77530.1"/>
    <property type="molecule type" value="Transcribed_RNA"/>
</dbReference>
<protein>
    <submittedName>
        <fullName evidence="1">Putative secreted protein</fullName>
    </submittedName>
</protein>
<evidence type="ECO:0000313" key="1">
    <source>
        <dbReference type="EMBL" id="MBW77530.1"/>
    </source>
</evidence>
<proteinExistence type="predicted"/>
<sequence>MCSSPLICCVAYLLKISRSFSVAARFICIGFSVIGRDSSFIFASFVVVRVPYFRVVDPVAPGCVCRSTMRYHRGLQQQLQQ</sequence>
<name>A0A2M4DIZ1_ANODA</name>
<accession>A0A2M4DIZ1</accession>